<evidence type="ECO:0000313" key="6">
    <source>
        <dbReference type="Proteomes" id="UP000051295"/>
    </source>
</evidence>
<dbReference type="PROSITE" id="PS00330">
    <property type="entry name" value="HEMOLYSIN_CALCIUM"/>
    <property type="match status" value="3"/>
</dbReference>
<dbReference type="PROSITE" id="PS50817">
    <property type="entry name" value="INTEIN_N_TER"/>
    <property type="match status" value="1"/>
</dbReference>
<proteinExistence type="predicted"/>
<evidence type="ECO:0000256" key="2">
    <source>
        <dbReference type="ARBA" id="ARBA00022525"/>
    </source>
</evidence>
<sequence>MGSTFSVFRLGSAADVDPTETNTASENAAALSATYGSSDDPLYQQLLSAQTFDSNGDGTLQSDDNGQTPENIVIDGVTYQIDSGLVYNATVTFTDGTSQPFTAVVIQTTTGETFMLPELTNNADNAILTSQPIQSITLGTLSNDSATIGANRLDADYQLGDGEPGDDSIDGGAGNDTIYAEGGSDTVTGGDGNDVIYGDDAPTVGQWDYQVYNYDFAATNGQAFDIESGTLVGSGQSNGFNSAALVNDARGTTGDANDFGVIYTSQFLASQGGTYTFSTTSDDGSTIRLLDENGDPLTFTNQGGSTADFMNNDFHQGATTRSGTVELEAGRIYTIEVRHWENAGAEVISGQVTTPGGVTANLADSSQVIGPPGASGGDDSLSGGAGNDAIFGGAGNDTLTGGTGADTLHGGLGDDEMYLAEGDTAYGGDGDDLFVLGDLGEAGSSTITIVGGEGDETNGDTLQLTPDVTFDDITFTNTDDGAGGLSGNFTLADGTTVTFSEIENIICFTPGTRILTPHGERAIETLKPGDLVITRDSGPQPIRWMGHRTVEGRGKFAPIAVNSTVMDGARRPLLVSPQHRLLFSGYRAQLLFGESEVLVAAKHLVDGRDVRIAERRLVTYFHMMLDRHEIVYAEGAATESFHAADVGVGALSDASREDMFRVFPHLRGDLAAYGDTARLCLKAHEARLLVEPRATLAMVA</sequence>
<dbReference type="InterPro" id="IPR036844">
    <property type="entry name" value="Hint_dom_sf"/>
</dbReference>
<dbReference type="InterPro" id="IPR011049">
    <property type="entry name" value="Serralysin-like_metalloprot_C"/>
</dbReference>
<keyword evidence="6" id="KW-1185">Reference proteome</keyword>
<dbReference type="Gene3D" id="2.170.16.10">
    <property type="entry name" value="Hedgehog/Intein (Hint) domain"/>
    <property type="match status" value="1"/>
</dbReference>
<dbReference type="SMART" id="SM00758">
    <property type="entry name" value="PA14"/>
    <property type="match status" value="1"/>
</dbReference>
<comment type="subcellular location">
    <subcellularLocation>
        <location evidence="1">Secreted</location>
    </subcellularLocation>
</comment>
<dbReference type="PANTHER" id="PTHR38340:SF1">
    <property type="entry name" value="S-LAYER PROTEIN"/>
    <property type="match status" value="1"/>
</dbReference>
<feature type="region of interest" description="Disordered" evidence="3">
    <location>
        <begin position="366"/>
        <end position="385"/>
    </location>
</feature>
<dbReference type="EMBL" id="LAXJ01000008">
    <property type="protein sequence ID" value="KRS12931.1"/>
    <property type="molecule type" value="Genomic_DNA"/>
</dbReference>
<dbReference type="AlphaFoldDB" id="A0A0T5NVG4"/>
<dbReference type="InterPro" id="IPR037524">
    <property type="entry name" value="PA14/GLEYA"/>
</dbReference>
<dbReference type="InterPro" id="IPR006141">
    <property type="entry name" value="Intein_N"/>
</dbReference>
<dbReference type="GO" id="GO:0005576">
    <property type="term" value="C:extracellular region"/>
    <property type="evidence" value="ECO:0007669"/>
    <property type="project" value="UniProtKB-SubCell"/>
</dbReference>
<dbReference type="PROSITE" id="PS51820">
    <property type="entry name" value="PA14"/>
    <property type="match status" value="1"/>
</dbReference>
<reference evidence="5 6" key="1">
    <citation type="submission" date="2015-04" db="EMBL/GenBank/DDBJ databases">
        <title>The draft genome sequence of Roseovarius sp.R12b.</title>
        <authorList>
            <person name="Li G."/>
            <person name="Lai Q."/>
            <person name="Shao Z."/>
            <person name="Yan P."/>
        </authorList>
    </citation>
    <scope>NUCLEOTIDE SEQUENCE [LARGE SCALE GENOMIC DNA]</scope>
    <source>
        <strain evidence="5 6">R12B</strain>
    </source>
</reference>
<dbReference type="SUPFAM" id="SSF51294">
    <property type="entry name" value="Hedgehog/intein (Hint) domain"/>
    <property type="match status" value="1"/>
</dbReference>
<dbReference type="PATRIC" id="fig|1641875.4.peg.4359"/>
<dbReference type="Pfam" id="PF00353">
    <property type="entry name" value="HemolysinCabind"/>
    <property type="match status" value="2"/>
</dbReference>
<dbReference type="Gene3D" id="2.150.10.10">
    <property type="entry name" value="Serralysin-like metalloprotease, C-terminal"/>
    <property type="match status" value="2"/>
</dbReference>
<name>A0A0T5NVG4_9RHOB</name>
<gene>
    <name evidence="5" type="ORF">XM53_09725</name>
</gene>
<dbReference type="PRINTS" id="PR00313">
    <property type="entry name" value="CABNDNGRPT"/>
</dbReference>
<dbReference type="Pfam" id="PF07691">
    <property type="entry name" value="PA14"/>
    <property type="match status" value="1"/>
</dbReference>
<dbReference type="Proteomes" id="UP000051295">
    <property type="component" value="Unassembled WGS sequence"/>
</dbReference>
<organism evidence="5 6">
    <name type="scientific">Roseovarius atlanticus</name>
    <dbReference type="NCBI Taxonomy" id="1641875"/>
    <lineage>
        <taxon>Bacteria</taxon>
        <taxon>Pseudomonadati</taxon>
        <taxon>Pseudomonadota</taxon>
        <taxon>Alphaproteobacteria</taxon>
        <taxon>Rhodobacterales</taxon>
        <taxon>Roseobacteraceae</taxon>
        <taxon>Roseovarius</taxon>
    </lineage>
</organism>
<dbReference type="InterPro" id="IPR001343">
    <property type="entry name" value="Hemolysn_Ca-bd"/>
</dbReference>
<dbReference type="InterPro" id="IPR028992">
    <property type="entry name" value="Hedgehog/Intein_dom"/>
</dbReference>
<dbReference type="PANTHER" id="PTHR38340">
    <property type="entry name" value="S-LAYER PROTEIN"/>
    <property type="match status" value="1"/>
</dbReference>
<dbReference type="GO" id="GO:0005509">
    <property type="term" value="F:calcium ion binding"/>
    <property type="evidence" value="ECO:0007669"/>
    <property type="project" value="InterPro"/>
</dbReference>
<keyword evidence="2" id="KW-0964">Secreted</keyword>
<feature type="domain" description="PA14" evidence="4">
    <location>
        <begin position="202"/>
        <end position="367"/>
    </location>
</feature>
<comment type="caution">
    <text evidence="5">The sequence shown here is derived from an EMBL/GenBank/DDBJ whole genome shotgun (WGS) entry which is preliminary data.</text>
</comment>
<dbReference type="InterPro" id="IPR011658">
    <property type="entry name" value="PA14_dom"/>
</dbReference>
<dbReference type="STRING" id="1641875.XM53_09725"/>
<dbReference type="InterPro" id="IPR050557">
    <property type="entry name" value="RTX_toxin/Mannuronan_C5-epim"/>
</dbReference>
<evidence type="ECO:0000313" key="5">
    <source>
        <dbReference type="EMBL" id="KRS12931.1"/>
    </source>
</evidence>
<protein>
    <recommendedName>
        <fullName evidence="4">PA14 domain-containing protein</fullName>
    </recommendedName>
</protein>
<accession>A0A0T5NVG4</accession>
<evidence type="ECO:0000256" key="3">
    <source>
        <dbReference type="SAM" id="MobiDB-lite"/>
    </source>
</evidence>
<evidence type="ECO:0000256" key="1">
    <source>
        <dbReference type="ARBA" id="ARBA00004613"/>
    </source>
</evidence>
<dbReference type="InterPro" id="IPR018511">
    <property type="entry name" value="Hemolysin-typ_Ca-bd_CS"/>
</dbReference>
<dbReference type="Pfam" id="PF13403">
    <property type="entry name" value="Hint_2"/>
    <property type="match status" value="1"/>
</dbReference>
<dbReference type="GO" id="GO:0016539">
    <property type="term" value="P:intein-mediated protein splicing"/>
    <property type="evidence" value="ECO:0007669"/>
    <property type="project" value="InterPro"/>
</dbReference>
<dbReference type="SUPFAM" id="SSF51120">
    <property type="entry name" value="beta-Roll"/>
    <property type="match status" value="2"/>
</dbReference>
<evidence type="ECO:0000259" key="4">
    <source>
        <dbReference type="PROSITE" id="PS51820"/>
    </source>
</evidence>